<sequence length="452" mass="48901">MTHITADQMARVKATAPVLAEHGTTITKHFYQRMFARHPELKNLFNQTHQKTGSQPETLAKAVYAYAANIDNLGVLGGAVSHIAHKHASLNIRPEHYPIVGENLLASIVEVLGDAVDADTLEAWRVAYGQLAQILIGAEADLYAGAAWSGFRPFKVARKVRESDEITSFYLSPADGGAAPTFEPGQYITVKRFVGDLGVDQPRQYSLSDAPHGKWLRISVKREAGRPEEIPAGKVSTLMHDGVEEGAVVEVTAPMGEFSLKRGVDTPVVLISGGVGLTPMVSMASTLAEEGSKRDVRFVHACRSGAVHAFRDWLNDTVREHANVKRTVLYELVGPNDRVGIDHDLEGRLTPERVKEFAIVPNADYYVCGPIAFMKAQRDALVALGVAPERINTEIFGSGALERHVDVDSPGTKTPGMSRAFSFAPTGASGSVCSLKRHHAISCRCRASHGAP</sequence>
<dbReference type="GO" id="GO:0046872">
    <property type="term" value="F:metal ion binding"/>
    <property type="evidence" value="ECO:0007669"/>
    <property type="project" value="UniProtKB-KW"/>
</dbReference>
<dbReference type="GO" id="GO:0019825">
    <property type="term" value="F:oxygen binding"/>
    <property type="evidence" value="ECO:0007669"/>
    <property type="project" value="InterPro"/>
</dbReference>
<organism evidence="26 27">
    <name type="scientific">Burkholderia stabilis</name>
    <dbReference type="NCBI Taxonomy" id="95485"/>
    <lineage>
        <taxon>Bacteria</taxon>
        <taxon>Pseudomonadati</taxon>
        <taxon>Pseudomonadota</taxon>
        <taxon>Betaproteobacteria</taxon>
        <taxon>Burkholderiales</taxon>
        <taxon>Burkholderiaceae</taxon>
        <taxon>Burkholderia</taxon>
        <taxon>Burkholderia cepacia complex</taxon>
    </lineage>
</organism>
<evidence type="ECO:0000256" key="9">
    <source>
        <dbReference type="ARBA" id="ARBA00022617"/>
    </source>
</evidence>
<evidence type="ECO:0000256" key="3">
    <source>
        <dbReference type="ARBA" id="ARBA00006401"/>
    </source>
</evidence>
<keyword evidence="13" id="KW-0274">FAD</keyword>
<evidence type="ECO:0000256" key="11">
    <source>
        <dbReference type="ARBA" id="ARBA00022630"/>
    </source>
</evidence>
<feature type="domain" description="FAD-binding FR-type" evidence="25">
    <location>
        <begin position="149"/>
        <end position="261"/>
    </location>
</feature>
<feature type="domain" description="Globin" evidence="24">
    <location>
        <begin position="3"/>
        <end position="140"/>
    </location>
</feature>
<evidence type="ECO:0000256" key="7">
    <source>
        <dbReference type="ARBA" id="ARBA00022448"/>
    </source>
</evidence>
<evidence type="ECO:0000256" key="20">
    <source>
        <dbReference type="ARBA" id="ARBA00030929"/>
    </source>
</evidence>
<dbReference type="Pfam" id="PF00042">
    <property type="entry name" value="Globin"/>
    <property type="match status" value="1"/>
</dbReference>
<name>A0AAJ5T3R8_9BURK</name>
<evidence type="ECO:0000313" key="27">
    <source>
        <dbReference type="Proteomes" id="UP000268684"/>
    </source>
</evidence>
<evidence type="ECO:0000256" key="2">
    <source>
        <dbReference type="ARBA" id="ARBA00001974"/>
    </source>
</evidence>
<comment type="catalytic activity">
    <reaction evidence="23">
        <text>2 nitric oxide + NADPH + 2 O2 = 2 nitrate + NADP(+) + H(+)</text>
        <dbReference type="Rhea" id="RHEA:19465"/>
        <dbReference type="ChEBI" id="CHEBI:15378"/>
        <dbReference type="ChEBI" id="CHEBI:15379"/>
        <dbReference type="ChEBI" id="CHEBI:16480"/>
        <dbReference type="ChEBI" id="CHEBI:17632"/>
        <dbReference type="ChEBI" id="CHEBI:57783"/>
        <dbReference type="ChEBI" id="CHEBI:58349"/>
        <dbReference type="EC" id="1.14.12.17"/>
    </reaction>
</comment>
<dbReference type="Proteomes" id="UP000268684">
    <property type="component" value="Chromosome I"/>
</dbReference>
<dbReference type="InterPro" id="IPR012292">
    <property type="entry name" value="Globin/Proto"/>
</dbReference>
<dbReference type="AlphaFoldDB" id="A0AAJ5T3R8"/>
<keyword evidence="8" id="KW-0216">Detoxification</keyword>
<keyword evidence="26" id="KW-0223">Dioxygenase</keyword>
<gene>
    <name evidence="26" type="primary">hmp_2</name>
    <name evidence="26" type="ORF">BSTAB16_1789</name>
</gene>
<evidence type="ECO:0000256" key="19">
    <source>
        <dbReference type="ARBA" id="ARBA00030024"/>
    </source>
</evidence>
<dbReference type="CDD" id="cd08922">
    <property type="entry name" value="FHb-globin"/>
    <property type="match status" value="1"/>
</dbReference>
<dbReference type="GO" id="GO:0046210">
    <property type="term" value="P:nitric oxide catabolic process"/>
    <property type="evidence" value="ECO:0007669"/>
    <property type="project" value="TreeGrafter"/>
</dbReference>
<evidence type="ECO:0000259" key="25">
    <source>
        <dbReference type="PROSITE" id="PS51384"/>
    </source>
</evidence>
<dbReference type="CDD" id="cd06184">
    <property type="entry name" value="flavohem_like_fad_nad_binding"/>
    <property type="match status" value="1"/>
</dbReference>
<dbReference type="PROSITE" id="PS51384">
    <property type="entry name" value="FAD_FR"/>
    <property type="match status" value="1"/>
</dbReference>
<dbReference type="FunFam" id="3.40.50.80:FF:000010">
    <property type="entry name" value="Flavohemoprotein"/>
    <property type="match status" value="1"/>
</dbReference>
<dbReference type="GO" id="GO:0071949">
    <property type="term" value="F:FAD binding"/>
    <property type="evidence" value="ECO:0007669"/>
    <property type="project" value="TreeGrafter"/>
</dbReference>
<evidence type="ECO:0000256" key="4">
    <source>
        <dbReference type="ARBA" id="ARBA00008414"/>
    </source>
</evidence>
<dbReference type="Gene3D" id="3.40.50.80">
    <property type="entry name" value="Nucleotide-binding domain of ferredoxin-NADP reductase (FNR) module"/>
    <property type="match status" value="1"/>
</dbReference>
<dbReference type="GO" id="GO:0071500">
    <property type="term" value="P:cellular response to nitrosative stress"/>
    <property type="evidence" value="ECO:0007669"/>
    <property type="project" value="TreeGrafter"/>
</dbReference>
<comment type="function">
    <text evidence="18">Is involved in NO detoxification in an aerobic process, termed nitric oxide dioxygenase (NOD) reaction that utilizes O(2) and NAD(P)H to convert NO to nitrate, which protects the bacterium from various noxious nitrogen compounds. Therefore, plays a central role in the inducible response to nitrosative stress.</text>
</comment>
<accession>A0AAJ5T3R8</accession>
<dbReference type="FunFam" id="2.40.30.10:FF:000034">
    <property type="entry name" value="Flavohemoprotein"/>
    <property type="match status" value="1"/>
</dbReference>
<evidence type="ECO:0000256" key="13">
    <source>
        <dbReference type="ARBA" id="ARBA00022827"/>
    </source>
</evidence>
<proteinExistence type="inferred from homology"/>
<evidence type="ECO:0000256" key="8">
    <source>
        <dbReference type="ARBA" id="ARBA00022575"/>
    </source>
</evidence>
<keyword evidence="14" id="KW-0521">NADP</keyword>
<evidence type="ECO:0000256" key="5">
    <source>
        <dbReference type="ARBA" id="ARBA00012229"/>
    </source>
</evidence>
<evidence type="ECO:0000256" key="6">
    <source>
        <dbReference type="ARBA" id="ARBA00014637"/>
    </source>
</evidence>
<evidence type="ECO:0000256" key="22">
    <source>
        <dbReference type="ARBA" id="ARBA00048649"/>
    </source>
</evidence>
<dbReference type="GO" id="GO:0008941">
    <property type="term" value="F:nitric oxide dioxygenase NAD(P)H activity"/>
    <property type="evidence" value="ECO:0007669"/>
    <property type="project" value="UniProtKB-EC"/>
</dbReference>
<comment type="similarity">
    <text evidence="4">Belongs to the globin family. Two-domain flavohemoproteins subfamily.</text>
</comment>
<keyword evidence="10" id="KW-0561">Oxygen transport</keyword>
<dbReference type="GO" id="GO:0020037">
    <property type="term" value="F:heme binding"/>
    <property type="evidence" value="ECO:0007669"/>
    <property type="project" value="InterPro"/>
</dbReference>
<dbReference type="FunFam" id="1.10.490.10:FF:000003">
    <property type="entry name" value="Flavohemoprotein"/>
    <property type="match status" value="1"/>
</dbReference>
<dbReference type="Pfam" id="PF00175">
    <property type="entry name" value="NAD_binding_1"/>
    <property type="match status" value="1"/>
</dbReference>
<dbReference type="GO" id="GO:0005344">
    <property type="term" value="F:oxygen carrier activity"/>
    <property type="evidence" value="ECO:0007669"/>
    <property type="project" value="UniProtKB-KW"/>
</dbReference>
<keyword evidence="27" id="KW-1185">Reference proteome</keyword>
<comment type="similarity">
    <text evidence="3">In the C-terminal section; belongs to the flavoprotein pyridine nucleotide cytochrome reductase family.</text>
</comment>
<dbReference type="InterPro" id="IPR009050">
    <property type="entry name" value="Globin-like_sf"/>
</dbReference>
<evidence type="ECO:0000256" key="23">
    <source>
        <dbReference type="ARBA" id="ARBA00049433"/>
    </source>
</evidence>
<evidence type="ECO:0000256" key="1">
    <source>
        <dbReference type="ARBA" id="ARBA00001970"/>
    </source>
</evidence>
<comment type="cofactor">
    <cofactor evidence="2">
        <name>FAD</name>
        <dbReference type="ChEBI" id="CHEBI:57692"/>
    </cofactor>
</comment>
<dbReference type="PROSITE" id="PS01033">
    <property type="entry name" value="GLOBIN"/>
    <property type="match status" value="1"/>
</dbReference>
<dbReference type="InterPro" id="IPR017927">
    <property type="entry name" value="FAD-bd_FR_type"/>
</dbReference>
<dbReference type="InterPro" id="IPR017938">
    <property type="entry name" value="Riboflavin_synthase-like_b-brl"/>
</dbReference>
<dbReference type="PANTHER" id="PTHR43396">
    <property type="entry name" value="FLAVOHEMOPROTEIN"/>
    <property type="match status" value="1"/>
</dbReference>
<protein>
    <recommendedName>
        <fullName evidence="6">Flavohemoprotein</fullName>
        <ecNumber evidence="5">1.14.12.17</ecNumber>
    </recommendedName>
    <alternativeName>
        <fullName evidence="20">Flavohemoglobin</fullName>
    </alternativeName>
    <alternativeName>
        <fullName evidence="19">Hemoglobin-like protein</fullName>
    </alternativeName>
    <alternativeName>
        <fullName evidence="21">Nitric oxide dioxygenase</fullName>
    </alternativeName>
</protein>
<dbReference type="InterPro" id="IPR039261">
    <property type="entry name" value="FNR_nucleotide-bd"/>
</dbReference>
<dbReference type="InterPro" id="IPR000971">
    <property type="entry name" value="Globin"/>
</dbReference>
<dbReference type="SUPFAM" id="SSF63380">
    <property type="entry name" value="Riboflavin synthase domain-like"/>
    <property type="match status" value="1"/>
</dbReference>
<reference evidence="26 27" key="1">
    <citation type="submission" date="2017-11" db="EMBL/GenBank/DDBJ databases">
        <authorList>
            <person name="Seth-Smith MB H."/>
        </authorList>
    </citation>
    <scope>NUCLEOTIDE SEQUENCE [LARGE SCALE GENOMIC DNA]</scope>
    <source>
        <strain evidence="26">E</strain>
    </source>
</reference>
<keyword evidence="17" id="KW-0520">NAD</keyword>
<dbReference type="GO" id="GO:0009636">
    <property type="term" value="P:response to toxic substance"/>
    <property type="evidence" value="ECO:0007669"/>
    <property type="project" value="UniProtKB-KW"/>
</dbReference>
<comment type="cofactor">
    <cofactor evidence="1">
        <name>heme b</name>
        <dbReference type="ChEBI" id="CHEBI:60344"/>
    </cofactor>
</comment>
<keyword evidence="12" id="KW-0479">Metal-binding</keyword>
<evidence type="ECO:0000256" key="18">
    <source>
        <dbReference type="ARBA" id="ARBA00025094"/>
    </source>
</evidence>
<dbReference type="NCBIfam" id="NF009805">
    <property type="entry name" value="PRK13289.1"/>
    <property type="match status" value="1"/>
</dbReference>
<dbReference type="InterPro" id="IPR001433">
    <property type="entry name" value="OxRdtase_FAD/NAD-bd"/>
</dbReference>
<evidence type="ECO:0000256" key="21">
    <source>
        <dbReference type="ARBA" id="ARBA00033187"/>
    </source>
</evidence>
<evidence type="ECO:0000256" key="12">
    <source>
        <dbReference type="ARBA" id="ARBA00022723"/>
    </source>
</evidence>
<dbReference type="SUPFAM" id="SSF46458">
    <property type="entry name" value="Globin-like"/>
    <property type="match status" value="1"/>
</dbReference>
<evidence type="ECO:0000256" key="14">
    <source>
        <dbReference type="ARBA" id="ARBA00022857"/>
    </source>
</evidence>
<keyword evidence="16" id="KW-0408">Iron</keyword>
<dbReference type="EC" id="1.14.12.17" evidence="5"/>
<evidence type="ECO:0000256" key="15">
    <source>
        <dbReference type="ARBA" id="ARBA00023002"/>
    </source>
</evidence>
<dbReference type="PANTHER" id="PTHR43396:SF3">
    <property type="entry name" value="FLAVOHEMOPROTEIN"/>
    <property type="match status" value="1"/>
</dbReference>
<evidence type="ECO:0000256" key="16">
    <source>
        <dbReference type="ARBA" id="ARBA00023004"/>
    </source>
</evidence>
<dbReference type="SUPFAM" id="SSF52343">
    <property type="entry name" value="Ferredoxin reductase-like, C-terminal NADP-linked domain"/>
    <property type="match status" value="1"/>
</dbReference>
<dbReference type="Gene3D" id="1.10.490.10">
    <property type="entry name" value="Globins"/>
    <property type="match status" value="1"/>
</dbReference>
<evidence type="ECO:0000256" key="10">
    <source>
        <dbReference type="ARBA" id="ARBA00022621"/>
    </source>
</evidence>
<evidence type="ECO:0000313" key="26">
    <source>
        <dbReference type="EMBL" id="VBB11651.1"/>
    </source>
</evidence>
<evidence type="ECO:0000259" key="24">
    <source>
        <dbReference type="PROSITE" id="PS01033"/>
    </source>
</evidence>
<keyword evidence="7" id="KW-0813">Transport</keyword>
<keyword evidence="15" id="KW-0560">Oxidoreductase</keyword>
<evidence type="ECO:0000256" key="17">
    <source>
        <dbReference type="ARBA" id="ARBA00023027"/>
    </source>
</evidence>
<keyword evidence="9" id="KW-0349">Heme</keyword>
<dbReference type="EMBL" id="LR025742">
    <property type="protein sequence ID" value="VBB11651.1"/>
    <property type="molecule type" value="Genomic_DNA"/>
</dbReference>
<keyword evidence="11" id="KW-0285">Flavoprotein</keyword>
<comment type="catalytic activity">
    <reaction evidence="22">
        <text>2 nitric oxide + NADH + 2 O2 = 2 nitrate + NAD(+) + H(+)</text>
        <dbReference type="Rhea" id="RHEA:19469"/>
        <dbReference type="ChEBI" id="CHEBI:15378"/>
        <dbReference type="ChEBI" id="CHEBI:15379"/>
        <dbReference type="ChEBI" id="CHEBI:16480"/>
        <dbReference type="ChEBI" id="CHEBI:17632"/>
        <dbReference type="ChEBI" id="CHEBI:57540"/>
        <dbReference type="ChEBI" id="CHEBI:57945"/>
        <dbReference type="EC" id="1.14.12.17"/>
    </reaction>
</comment>
<dbReference type="Gene3D" id="2.40.30.10">
    <property type="entry name" value="Translation factors"/>
    <property type="match status" value="1"/>
</dbReference>